<dbReference type="InterPro" id="IPR052860">
    <property type="entry name" value="NRL-GPCR1"/>
</dbReference>
<gene>
    <name evidence="2" type="ORF">PFISCL1PPCAC_1672</name>
</gene>
<evidence type="ECO:0000313" key="3">
    <source>
        <dbReference type="Proteomes" id="UP001432322"/>
    </source>
</evidence>
<dbReference type="PANTHER" id="PTHR47521">
    <property type="entry name" value="SERPENTINE RECEPTOR, CLASS E (EPSILON)-RELATED"/>
    <property type="match status" value="1"/>
</dbReference>
<comment type="caution">
    <text evidence="2">The sequence shown here is derived from an EMBL/GenBank/DDBJ whole genome shotgun (WGS) entry which is preliminary data.</text>
</comment>
<organism evidence="2 3">
    <name type="scientific">Pristionchus fissidentatus</name>
    <dbReference type="NCBI Taxonomy" id="1538716"/>
    <lineage>
        <taxon>Eukaryota</taxon>
        <taxon>Metazoa</taxon>
        <taxon>Ecdysozoa</taxon>
        <taxon>Nematoda</taxon>
        <taxon>Chromadorea</taxon>
        <taxon>Rhabditida</taxon>
        <taxon>Rhabditina</taxon>
        <taxon>Diplogasteromorpha</taxon>
        <taxon>Diplogasteroidea</taxon>
        <taxon>Neodiplogasteridae</taxon>
        <taxon>Pristionchus</taxon>
    </lineage>
</organism>
<dbReference type="PANTHER" id="PTHR47521:SF7">
    <property type="entry name" value="SERPENTINE RECEPTOR CLASS EPSILON-6"/>
    <property type="match status" value="1"/>
</dbReference>
<reference evidence="2" key="1">
    <citation type="submission" date="2023-10" db="EMBL/GenBank/DDBJ databases">
        <title>Genome assembly of Pristionchus species.</title>
        <authorList>
            <person name="Yoshida K."/>
            <person name="Sommer R.J."/>
        </authorList>
    </citation>
    <scope>NUCLEOTIDE SEQUENCE</scope>
    <source>
        <strain evidence="2">RS5133</strain>
    </source>
</reference>
<feature type="transmembrane region" description="Helical" evidence="1">
    <location>
        <begin position="20"/>
        <end position="38"/>
    </location>
</feature>
<evidence type="ECO:0008006" key="4">
    <source>
        <dbReference type="Google" id="ProtNLM"/>
    </source>
</evidence>
<keyword evidence="1" id="KW-0812">Transmembrane</keyword>
<keyword evidence="3" id="KW-1185">Reference proteome</keyword>
<accession>A0AAV5UW40</accession>
<name>A0AAV5UW40_9BILA</name>
<protein>
    <recommendedName>
        <fullName evidence="4">G protein-coupled receptor</fullName>
    </recommendedName>
</protein>
<feature type="transmembrane region" description="Helical" evidence="1">
    <location>
        <begin position="139"/>
        <end position="164"/>
    </location>
</feature>
<evidence type="ECO:0000313" key="2">
    <source>
        <dbReference type="EMBL" id="GMT10375.1"/>
    </source>
</evidence>
<dbReference type="Proteomes" id="UP001432322">
    <property type="component" value="Unassembled WGS sequence"/>
</dbReference>
<feature type="transmembrane region" description="Helical" evidence="1">
    <location>
        <begin position="59"/>
        <end position="83"/>
    </location>
</feature>
<feature type="transmembrane region" description="Helical" evidence="1">
    <location>
        <begin position="95"/>
        <end position="119"/>
    </location>
</feature>
<dbReference type="AlphaFoldDB" id="A0AAV5UW40"/>
<keyword evidence="1" id="KW-0472">Membrane</keyword>
<sequence length="181" mass="20855">MQFNYLIWVPQVAFTRNPALYTSFYVFEIVMIALQIIAEPFILCRMYRTRPLHLNIRLIIVHCFSSTGLSSLSRLVLLYFQYFGIPKEGSGNQTILLLASFGREVGLGALVSIPLCIAVERMIATRHWSWYEKESIETVWVFIVIQICSTFVALLNAVCFIYAADYYRHFAVALFDIFVEG</sequence>
<evidence type="ECO:0000256" key="1">
    <source>
        <dbReference type="SAM" id="Phobius"/>
    </source>
</evidence>
<proteinExistence type="predicted"/>
<dbReference type="EMBL" id="BTSY01000001">
    <property type="protein sequence ID" value="GMT10375.1"/>
    <property type="molecule type" value="Genomic_DNA"/>
</dbReference>
<keyword evidence="1" id="KW-1133">Transmembrane helix</keyword>